<gene>
    <name evidence="11" type="ORF">ACAOBT_LOCUS27095</name>
</gene>
<name>A0A9P0PY69_ACAOB</name>
<proteinExistence type="predicted"/>
<dbReference type="GO" id="GO:0007165">
    <property type="term" value="P:signal transduction"/>
    <property type="evidence" value="ECO:0007669"/>
    <property type="project" value="UniProtKB-KW"/>
</dbReference>
<comment type="subcellular location">
    <subcellularLocation>
        <location evidence="1">Cell membrane</location>
        <topology evidence="1">Multi-pass membrane protein</topology>
    </subcellularLocation>
</comment>
<keyword evidence="2" id="KW-1003">Cell membrane</keyword>
<evidence type="ECO:0000313" key="11">
    <source>
        <dbReference type="EMBL" id="CAH2002984.1"/>
    </source>
</evidence>
<comment type="caution">
    <text evidence="11">The sequence shown here is derived from an EMBL/GenBank/DDBJ whole genome shotgun (WGS) entry which is preliminary data.</text>
</comment>
<dbReference type="EMBL" id="CAKOFQ010007522">
    <property type="protein sequence ID" value="CAH2002984.1"/>
    <property type="molecule type" value="Genomic_DNA"/>
</dbReference>
<evidence type="ECO:0008006" key="13">
    <source>
        <dbReference type="Google" id="ProtNLM"/>
    </source>
</evidence>
<dbReference type="GO" id="GO:0005549">
    <property type="term" value="F:odorant binding"/>
    <property type="evidence" value="ECO:0007669"/>
    <property type="project" value="InterPro"/>
</dbReference>
<dbReference type="AlphaFoldDB" id="A0A9P0PY69"/>
<evidence type="ECO:0000256" key="2">
    <source>
        <dbReference type="ARBA" id="ARBA00022475"/>
    </source>
</evidence>
<keyword evidence="9" id="KW-0807">Transducer</keyword>
<evidence type="ECO:0000256" key="8">
    <source>
        <dbReference type="ARBA" id="ARBA00023170"/>
    </source>
</evidence>
<evidence type="ECO:0000256" key="5">
    <source>
        <dbReference type="ARBA" id="ARBA00022725"/>
    </source>
</evidence>
<sequence>MFFKKREIVELLQTMRDNFWTIEMIRDSKLKKVYVRYHDILRNKCLFYIGIYLSTVVSFFVGPLLSEGEVLSYECYRPPWLTYHQLLCVVNICGTTITLFTLIPVDMLFMSVITLTTMQFLLLNEELQNVVQDEIEGKDVERTIRRCIRHHSFLLNYMRRINEVFSMRLVLFFGIILITMCLEMYRSTCPDSDWKTFAESILYTTSGLYEFLSCYCFPVQFLINQADKVSEIIYQTNWYKSRYRGQSAFFMILLGQKGVKIAAGGVVNIDFATGLSTVKTMVSYCMFLKSIDID</sequence>
<feature type="transmembrane region" description="Helical" evidence="10">
    <location>
        <begin position="165"/>
        <end position="185"/>
    </location>
</feature>
<keyword evidence="7 10" id="KW-0472">Membrane</keyword>
<evidence type="ECO:0000256" key="9">
    <source>
        <dbReference type="ARBA" id="ARBA00023224"/>
    </source>
</evidence>
<evidence type="ECO:0000256" key="1">
    <source>
        <dbReference type="ARBA" id="ARBA00004651"/>
    </source>
</evidence>
<dbReference type="PANTHER" id="PTHR21137:SF35">
    <property type="entry name" value="ODORANT RECEPTOR 19A-RELATED"/>
    <property type="match status" value="1"/>
</dbReference>
<accession>A0A9P0PY69</accession>
<keyword evidence="12" id="KW-1185">Reference proteome</keyword>
<keyword evidence="3" id="KW-0716">Sensory transduction</keyword>
<keyword evidence="8" id="KW-0675">Receptor</keyword>
<evidence type="ECO:0000256" key="6">
    <source>
        <dbReference type="ARBA" id="ARBA00022989"/>
    </source>
</evidence>
<evidence type="ECO:0000256" key="10">
    <source>
        <dbReference type="SAM" id="Phobius"/>
    </source>
</evidence>
<feature type="transmembrane region" description="Helical" evidence="10">
    <location>
        <begin position="45"/>
        <end position="64"/>
    </location>
</feature>
<dbReference type="InterPro" id="IPR004117">
    <property type="entry name" value="7tm6_olfct_rcpt"/>
</dbReference>
<organism evidence="11 12">
    <name type="scientific">Acanthoscelides obtectus</name>
    <name type="common">Bean weevil</name>
    <name type="synonym">Bruchus obtectus</name>
    <dbReference type="NCBI Taxonomy" id="200917"/>
    <lineage>
        <taxon>Eukaryota</taxon>
        <taxon>Metazoa</taxon>
        <taxon>Ecdysozoa</taxon>
        <taxon>Arthropoda</taxon>
        <taxon>Hexapoda</taxon>
        <taxon>Insecta</taxon>
        <taxon>Pterygota</taxon>
        <taxon>Neoptera</taxon>
        <taxon>Endopterygota</taxon>
        <taxon>Coleoptera</taxon>
        <taxon>Polyphaga</taxon>
        <taxon>Cucujiformia</taxon>
        <taxon>Chrysomeloidea</taxon>
        <taxon>Chrysomelidae</taxon>
        <taxon>Bruchinae</taxon>
        <taxon>Bruchini</taxon>
        <taxon>Acanthoscelides</taxon>
    </lineage>
</organism>
<feature type="transmembrane region" description="Helical" evidence="10">
    <location>
        <begin position="84"/>
        <end position="109"/>
    </location>
</feature>
<evidence type="ECO:0000256" key="4">
    <source>
        <dbReference type="ARBA" id="ARBA00022692"/>
    </source>
</evidence>
<keyword evidence="4 10" id="KW-0812">Transmembrane</keyword>
<protein>
    <recommendedName>
        <fullName evidence="13">Odorant receptor</fullName>
    </recommendedName>
</protein>
<keyword evidence="6 10" id="KW-1133">Transmembrane helix</keyword>
<dbReference type="GO" id="GO:0004984">
    <property type="term" value="F:olfactory receptor activity"/>
    <property type="evidence" value="ECO:0007669"/>
    <property type="project" value="InterPro"/>
</dbReference>
<dbReference type="PANTHER" id="PTHR21137">
    <property type="entry name" value="ODORANT RECEPTOR"/>
    <property type="match status" value="1"/>
</dbReference>
<keyword evidence="5" id="KW-0552">Olfaction</keyword>
<evidence type="ECO:0000313" key="12">
    <source>
        <dbReference type="Proteomes" id="UP001152888"/>
    </source>
</evidence>
<dbReference type="Pfam" id="PF02949">
    <property type="entry name" value="7tm_6"/>
    <property type="match status" value="1"/>
</dbReference>
<dbReference type="Proteomes" id="UP001152888">
    <property type="component" value="Unassembled WGS sequence"/>
</dbReference>
<reference evidence="11" key="1">
    <citation type="submission" date="2022-03" db="EMBL/GenBank/DDBJ databases">
        <authorList>
            <person name="Sayadi A."/>
        </authorList>
    </citation>
    <scope>NUCLEOTIDE SEQUENCE</scope>
</reference>
<evidence type="ECO:0000256" key="7">
    <source>
        <dbReference type="ARBA" id="ARBA00023136"/>
    </source>
</evidence>
<evidence type="ECO:0000256" key="3">
    <source>
        <dbReference type="ARBA" id="ARBA00022606"/>
    </source>
</evidence>
<dbReference type="OrthoDB" id="6784258at2759"/>
<dbReference type="GO" id="GO:0005886">
    <property type="term" value="C:plasma membrane"/>
    <property type="evidence" value="ECO:0007669"/>
    <property type="project" value="UniProtKB-SubCell"/>
</dbReference>